<keyword evidence="3" id="KW-1185">Reference proteome</keyword>
<comment type="caution">
    <text evidence="2">The sequence shown here is derived from an EMBL/GenBank/DDBJ whole genome shotgun (WGS) entry which is preliminary data.</text>
</comment>
<dbReference type="Proteomes" id="UP001385951">
    <property type="component" value="Unassembled WGS sequence"/>
</dbReference>
<reference evidence="2 3" key="1">
    <citation type="submission" date="2022-09" db="EMBL/GenBank/DDBJ databases">
        <authorList>
            <person name="Palmer J.M."/>
        </authorList>
    </citation>
    <scope>NUCLEOTIDE SEQUENCE [LARGE SCALE GENOMIC DNA]</scope>
    <source>
        <strain evidence="2 3">DSM 7382</strain>
    </source>
</reference>
<evidence type="ECO:0000256" key="1">
    <source>
        <dbReference type="SAM" id="MobiDB-lite"/>
    </source>
</evidence>
<evidence type="ECO:0000313" key="3">
    <source>
        <dbReference type="Proteomes" id="UP001385951"/>
    </source>
</evidence>
<feature type="compositionally biased region" description="Polar residues" evidence="1">
    <location>
        <begin position="354"/>
        <end position="389"/>
    </location>
</feature>
<sequence length="532" mass="57494">MQRRPPGAVGTLSQASHLPLLTRKRSSLISSASSPHTPTGGNSPLPFFATNTNRNSASSWNSSINDADDIEWEWKSEQIKLLTRTLDALPKHLLTPFNGPVPPSNLLDKIARGVTDAKGPIDWPHSLRATRAKIVELARKRAKEPSDGGETSDTIAEEESAGSDVPLQQTTNTGLKRPLYRQSSMDFMQPAKIDIKDNGNIRRLSHRLQRTERMLASPTYHPYARSARSPPPFETSLHSLNSSASSATLNSAISGSHDYDPRKSFSSMSSASEDPFISQSFLAPLRSLKRAPSYGGSSRNSLDSNSMNVDYKAKDSDATSSDEEEKLRSKKAKKARTQASSPTPTVSSTPASSKPLTHSRVTSSKLPTSKATKAPSTAIKTSTKPSSGSALPKSISKPKTTHKRNSSLLGPELPNPQPNLAMPTSIHSPRPTKPAGSKIVATPSTINSSRSGSMVMTPPISSPVGKSPAQTPPRSLLRRHKELLLLLRVVVAPSLVVLWRGRSRLVVCYPLLKGRIFLITRRAVDLALLSAE</sequence>
<dbReference type="EMBL" id="JASBNA010000006">
    <property type="protein sequence ID" value="KAK7690685.1"/>
    <property type="molecule type" value="Genomic_DNA"/>
</dbReference>
<feature type="compositionally biased region" description="Low complexity" evidence="1">
    <location>
        <begin position="339"/>
        <end position="353"/>
    </location>
</feature>
<name>A0AAW0GND2_9APHY</name>
<evidence type="ECO:0000313" key="2">
    <source>
        <dbReference type="EMBL" id="KAK7690685.1"/>
    </source>
</evidence>
<dbReference type="AlphaFoldDB" id="A0AAW0GND2"/>
<feature type="region of interest" description="Disordered" evidence="1">
    <location>
        <begin position="24"/>
        <end position="47"/>
    </location>
</feature>
<feature type="region of interest" description="Disordered" evidence="1">
    <location>
        <begin position="139"/>
        <end position="182"/>
    </location>
</feature>
<organism evidence="2 3">
    <name type="scientific">Cerrena zonata</name>
    <dbReference type="NCBI Taxonomy" id="2478898"/>
    <lineage>
        <taxon>Eukaryota</taxon>
        <taxon>Fungi</taxon>
        <taxon>Dikarya</taxon>
        <taxon>Basidiomycota</taxon>
        <taxon>Agaricomycotina</taxon>
        <taxon>Agaricomycetes</taxon>
        <taxon>Polyporales</taxon>
        <taxon>Cerrenaceae</taxon>
        <taxon>Cerrena</taxon>
    </lineage>
</organism>
<gene>
    <name evidence="2" type="ORF">QCA50_005784</name>
</gene>
<feature type="region of interest" description="Disordered" evidence="1">
    <location>
        <begin position="290"/>
        <end position="472"/>
    </location>
</feature>
<feature type="compositionally biased region" description="Polar residues" evidence="1">
    <location>
        <begin position="442"/>
        <end position="454"/>
    </location>
</feature>
<feature type="region of interest" description="Disordered" evidence="1">
    <location>
        <begin position="198"/>
        <end position="240"/>
    </location>
</feature>
<feature type="compositionally biased region" description="Polar residues" evidence="1">
    <location>
        <begin position="295"/>
        <end position="308"/>
    </location>
</feature>
<proteinExistence type="predicted"/>
<accession>A0AAW0GND2</accession>
<protein>
    <submittedName>
        <fullName evidence="2">Uncharacterized protein</fullName>
    </submittedName>
</protein>